<gene>
    <name evidence="1" type="ORF">NQ176_g2813</name>
</gene>
<comment type="caution">
    <text evidence="1">The sequence shown here is derived from an EMBL/GenBank/DDBJ whole genome shotgun (WGS) entry which is preliminary data.</text>
</comment>
<protein>
    <submittedName>
        <fullName evidence="1">Uncharacterized protein</fullName>
    </submittedName>
</protein>
<organism evidence="1 2">
    <name type="scientific">Zarea fungicola</name>
    <dbReference type="NCBI Taxonomy" id="93591"/>
    <lineage>
        <taxon>Eukaryota</taxon>
        <taxon>Fungi</taxon>
        <taxon>Dikarya</taxon>
        <taxon>Ascomycota</taxon>
        <taxon>Pezizomycotina</taxon>
        <taxon>Sordariomycetes</taxon>
        <taxon>Hypocreomycetidae</taxon>
        <taxon>Hypocreales</taxon>
        <taxon>Cordycipitaceae</taxon>
        <taxon>Zarea</taxon>
    </lineage>
</organism>
<evidence type="ECO:0000313" key="1">
    <source>
        <dbReference type="EMBL" id="KAJ2980147.1"/>
    </source>
</evidence>
<name>A0ACC1NML7_9HYPO</name>
<proteinExistence type="predicted"/>
<evidence type="ECO:0000313" key="2">
    <source>
        <dbReference type="Proteomes" id="UP001143910"/>
    </source>
</evidence>
<accession>A0ACC1NML7</accession>
<dbReference type="EMBL" id="JANJQO010000222">
    <property type="protein sequence ID" value="KAJ2980147.1"/>
    <property type="molecule type" value="Genomic_DNA"/>
</dbReference>
<reference evidence="1" key="1">
    <citation type="submission" date="2022-08" db="EMBL/GenBank/DDBJ databases">
        <title>Genome Sequence of Lecanicillium fungicola.</title>
        <authorList>
            <person name="Buettner E."/>
        </authorList>
    </citation>
    <scope>NUCLEOTIDE SEQUENCE</scope>
    <source>
        <strain evidence="1">Babe33</strain>
    </source>
</reference>
<keyword evidence="2" id="KW-1185">Reference proteome</keyword>
<sequence>MAAVRHGAGAPNSAMFISPAKIEAGEASESTYRFSTKETNKLADPAPLAMGGFATSLITLSFAMMNFRDVTAQNLNVGNLCFVASIGLLISAQWEMVRGNTFSYTVLSAYGLFYGGYGMLLLPALGASQPYGGTTSAQYNNAFGFYILSQLRETYHVNRTKYGH</sequence>
<dbReference type="Proteomes" id="UP001143910">
    <property type="component" value="Unassembled WGS sequence"/>
</dbReference>